<feature type="domain" description="Enhanced intracellular survival protein" evidence="1">
    <location>
        <begin position="296"/>
        <end position="388"/>
    </location>
</feature>
<dbReference type="GO" id="GO:0016746">
    <property type="term" value="F:acyltransferase activity"/>
    <property type="evidence" value="ECO:0007669"/>
    <property type="project" value="UniProtKB-KW"/>
</dbReference>
<sequence length="397" mass="45672">MGVDVKLDPVKDEARFYQLTLYAFNRQDTPQRQAFFGQLYRHSLAYGAIEDGELSSGFLAIPFETQFHQNRIPMRGISYVSSYPEDSGHGNITKLMHRFFEDCQADQVPLAYLAPFSFPFYRRFGFEQVFDRVHYHVQTRDVGKLALPDFAKTDEVSIKRESFAQAGPSIAAFHEAHPFNQGGGTIRSAWWQDYLTLKHATWEVATCLVAGKLEGYVIYSRDGNQQLSIQEFFWTSKTAYWQLLNFIARHKGTYAAFDYISGDPRPRIDAFSDPHVKKSMTATSEAYMMARIVDLPMFFKYYHVPTDRDFKLTLTVTDDFLPANNRTWQLTGQNGTIACQPTDDAAELTIDIRELTQILLGYRRAEDLMQLNLNTDQAAALNRLVQPNLVPMLWDYF</sequence>
<organism evidence="3 4">
    <name type="scientific">Lacticaseibacillus suilingensis</name>
    <dbReference type="NCBI Taxonomy" id="2799577"/>
    <lineage>
        <taxon>Bacteria</taxon>
        <taxon>Bacillati</taxon>
        <taxon>Bacillota</taxon>
        <taxon>Bacilli</taxon>
        <taxon>Lactobacillales</taxon>
        <taxon>Lactobacillaceae</taxon>
        <taxon>Lacticaseibacillus</taxon>
    </lineage>
</organism>
<keyword evidence="4" id="KW-1185">Reference proteome</keyword>
<dbReference type="EMBL" id="JBHTOA010000016">
    <property type="protein sequence ID" value="MFD1398155.1"/>
    <property type="molecule type" value="Genomic_DNA"/>
</dbReference>
<gene>
    <name evidence="3" type="primary">eis</name>
    <name evidence="3" type="ORF">ACFQ41_02405</name>
</gene>
<protein>
    <submittedName>
        <fullName evidence="3">Enhanced intracellular survival protein Eis</fullName>
        <ecNumber evidence="3">2.3.1.-</ecNumber>
    </submittedName>
</protein>
<evidence type="ECO:0000313" key="4">
    <source>
        <dbReference type="Proteomes" id="UP001597199"/>
    </source>
</evidence>
<name>A0ABW4BEE8_9LACO</name>
<dbReference type="Gene3D" id="3.40.630.30">
    <property type="match status" value="2"/>
</dbReference>
<accession>A0ABW4BEE8</accession>
<dbReference type="InterPro" id="IPR036527">
    <property type="entry name" value="SCP2_sterol-bd_dom_sf"/>
</dbReference>
<dbReference type="InterPro" id="IPR016181">
    <property type="entry name" value="Acyl_CoA_acyltransferase"/>
</dbReference>
<dbReference type="Proteomes" id="UP001597199">
    <property type="component" value="Unassembled WGS sequence"/>
</dbReference>
<dbReference type="SUPFAM" id="SSF55729">
    <property type="entry name" value="Acyl-CoA N-acyltransferases (Nat)"/>
    <property type="match status" value="1"/>
</dbReference>
<feature type="domain" description="Eis-like acetyltransferase" evidence="2">
    <location>
        <begin position="185"/>
        <end position="292"/>
    </location>
</feature>
<dbReference type="Pfam" id="PF13527">
    <property type="entry name" value="Acetyltransf_9"/>
    <property type="match status" value="1"/>
</dbReference>
<dbReference type="RefSeq" id="WP_204117966.1">
    <property type="nucleotide sequence ID" value="NZ_BOLV01000001.1"/>
</dbReference>
<keyword evidence="3" id="KW-0012">Acyltransferase</keyword>
<dbReference type="EC" id="2.3.1.-" evidence="3"/>
<proteinExistence type="predicted"/>
<evidence type="ECO:0000259" key="2">
    <source>
        <dbReference type="Pfam" id="PF17668"/>
    </source>
</evidence>
<dbReference type="Pfam" id="PF13530">
    <property type="entry name" value="SCP2_2"/>
    <property type="match status" value="1"/>
</dbReference>
<dbReference type="InterPro" id="IPR051554">
    <property type="entry name" value="Acetyltransferase_Eis"/>
</dbReference>
<keyword evidence="3" id="KW-0808">Transferase</keyword>
<dbReference type="PANTHER" id="PTHR37817">
    <property type="entry name" value="N-ACETYLTRANSFERASE EIS"/>
    <property type="match status" value="1"/>
</dbReference>
<dbReference type="SUPFAM" id="SSF55718">
    <property type="entry name" value="SCP-like"/>
    <property type="match status" value="1"/>
</dbReference>
<comment type="caution">
    <text evidence="3">The sequence shown here is derived from an EMBL/GenBank/DDBJ whole genome shotgun (WGS) entry which is preliminary data.</text>
</comment>
<reference evidence="4" key="1">
    <citation type="journal article" date="2019" name="Int. J. Syst. Evol. Microbiol.">
        <title>The Global Catalogue of Microorganisms (GCM) 10K type strain sequencing project: providing services to taxonomists for standard genome sequencing and annotation.</title>
        <authorList>
            <consortium name="The Broad Institute Genomics Platform"/>
            <consortium name="The Broad Institute Genome Sequencing Center for Infectious Disease"/>
            <person name="Wu L."/>
            <person name="Ma J."/>
        </authorList>
    </citation>
    <scope>NUCLEOTIDE SEQUENCE [LARGE SCALE GENOMIC DNA]</scope>
    <source>
        <strain evidence="4">CCM 9110</strain>
    </source>
</reference>
<dbReference type="InterPro" id="IPR041380">
    <property type="entry name" value="Acetyltransf_17"/>
</dbReference>
<dbReference type="Gene3D" id="3.30.1050.10">
    <property type="entry name" value="SCP2 sterol-binding domain"/>
    <property type="match status" value="1"/>
</dbReference>
<evidence type="ECO:0000259" key="1">
    <source>
        <dbReference type="Pfam" id="PF13530"/>
    </source>
</evidence>
<dbReference type="PANTHER" id="PTHR37817:SF1">
    <property type="entry name" value="N-ACETYLTRANSFERASE EIS"/>
    <property type="match status" value="1"/>
</dbReference>
<evidence type="ECO:0000313" key="3">
    <source>
        <dbReference type="EMBL" id="MFD1398155.1"/>
    </source>
</evidence>
<dbReference type="Pfam" id="PF17668">
    <property type="entry name" value="Acetyltransf_17"/>
    <property type="match status" value="1"/>
</dbReference>
<dbReference type="InterPro" id="IPR025559">
    <property type="entry name" value="Eis_dom"/>
</dbReference>